<gene>
    <name evidence="9" type="primary">fabH</name>
    <name evidence="12" type="ORF">HF320_00365</name>
</gene>
<dbReference type="CDD" id="cd00830">
    <property type="entry name" value="KAS_III"/>
    <property type="match status" value="1"/>
</dbReference>
<feature type="domain" description="Beta-ketoacyl-[acyl-carrier-protein] synthase III N-terminal" evidence="11">
    <location>
        <begin position="108"/>
        <end position="183"/>
    </location>
</feature>
<dbReference type="Proteomes" id="UP000546970">
    <property type="component" value="Unassembled WGS sequence"/>
</dbReference>
<dbReference type="SUPFAM" id="SSF53901">
    <property type="entry name" value="Thiolase-like"/>
    <property type="match status" value="1"/>
</dbReference>
<dbReference type="EC" id="2.3.1.180" evidence="9"/>
<evidence type="ECO:0000256" key="2">
    <source>
        <dbReference type="ARBA" id="ARBA00022516"/>
    </source>
</evidence>
<dbReference type="GO" id="GO:0033818">
    <property type="term" value="F:beta-ketoacyl-acyl-carrier-protein synthase III activity"/>
    <property type="evidence" value="ECO:0007669"/>
    <property type="project" value="UniProtKB-UniRule"/>
</dbReference>
<evidence type="ECO:0000259" key="10">
    <source>
        <dbReference type="Pfam" id="PF08541"/>
    </source>
</evidence>
<keyword evidence="4 9" id="KW-0276">Fatty acid metabolism</keyword>
<evidence type="ECO:0000256" key="4">
    <source>
        <dbReference type="ARBA" id="ARBA00022832"/>
    </source>
</evidence>
<dbReference type="GO" id="GO:0005737">
    <property type="term" value="C:cytoplasm"/>
    <property type="evidence" value="ECO:0007669"/>
    <property type="project" value="UniProtKB-SubCell"/>
</dbReference>
<comment type="pathway">
    <text evidence="9">Lipid metabolism; fatty acid biosynthesis.</text>
</comment>
<keyword evidence="3 9" id="KW-0808">Transferase</keyword>
<dbReference type="EMBL" id="JABBCP010000001">
    <property type="protein sequence ID" value="NMF54796.1"/>
    <property type="molecule type" value="Genomic_DNA"/>
</dbReference>
<keyword evidence="5 9" id="KW-0443">Lipid metabolism</keyword>
<evidence type="ECO:0000256" key="3">
    <source>
        <dbReference type="ARBA" id="ARBA00022679"/>
    </source>
</evidence>
<comment type="catalytic activity">
    <reaction evidence="9">
        <text>malonyl-[ACP] + acetyl-CoA + H(+) = 3-oxobutanoyl-[ACP] + CO2 + CoA</text>
        <dbReference type="Rhea" id="RHEA:12080"/>
        <dbReference type="Rhea" id="RHEA-COMP:9623"/>
        <dbReference type="Rhea" id="RHEA-COMP:9625"/>
        <dbReference type="ChEBI" id="CHEBI:15378"/>
        <dbReference type="ChEBI" id="CHEBI:16526"/>
        <dbReference type="ChEBI" id="CHEBI:57287"/>
        <dbReference type="ChEBI" id="CHEBI:57288"/>
        <dbReference type="ChEBI" id="CHEBI:78449"/>
        <dbReference type="ChEBI" id="CHEBI:78450"/>
        <dbReference type="EC" id="2.3.1.180"/>
    </reaction>
</comment>
<dbReference type="NCBIfam" id="NF006829">
    <property type="entry name" value="PRK09352.1"/>
    <property type="match status" value="1"/>
</dbReference>
<comment type="similarity">
    <text evidence="1 9">Belongs to the thiolase-like superfamily. FabH family.</text>
</comment>
<dbReference type="Pfam" id="PF08545">
    <property type="entry name" value="ACP_syn_III"/>
    <property type="match status" value="1"/>
</dbReference>
<evidence type="ECO:0000256" key="9">
    <source>
        <dbReference type="HAMAP-Rule" id="MF_01815"/>
    </source>
</evidence>
<sequence>MSGVKLVGTGSALPSRTVTNDDLAKIVDTSDEWIRTRTGIGERHYCTPEENHGQLALRASQCALDDAGITAQDVGICLVATFTSSNATPSTACLLQRDLGLAEDTLCLDLNAACAGFVYALHVAEQLLLDSPRPYALVVGADAVSRVIDFTDRSTCVLFGDGAGAAVLGAQADASPLYAAWGSRGDDMSLCAPNEVDGTAVIPRLRMDGRAVFRFATEILPACTQKVLERAGLDIAQVDRFVFHQANQRIVDLAVKKLGADPGRCGGNIARTGNTSAASVAILLDELCRTGALASGERALCVGFGAGLTWAGALLERA</sequence>
<dbReference type="UniPathway" id="UPA00094"/>
<dbReference type="InterPro" id="IPR016039">
    <property type="entry name" value="Thiolase-like"/>
</dbReference>
<dbReference type="HAMAP" id="MF_01815">
    <property type="entry name" value="FabH"/>
    <property type="match status" value="1"/>
</dbReference>
<feature type="active site" evidence="9">
    <location>
        <position position="274"/>
    </location>
</feature>
<dbReference type="InterPro" id="IPR004655">
    <property type="entry name" value="FabH"/>
</dbReference>
<keyword evidence="13" id="KW-1185">Reference proteome</keyword>
<dbReference type="PANTHER" id="PTHR43091:SF1">
    <property type="entry name" value="BETA-KETOACYL-[ACYL-CARRIER-PROTEIN] SYNTHASE III, CHLOROPLASTIC"/>
    <property type="match status" value="1"/>
</dbReference>
<comment type="function">
    <text evidence="9">Catalyzes the condensation reaction of fatty acid synthesis by the addition to an acyl acceptor of two carbons from malonyl-ACP. Catalyzes the first condensation reaction which initiates fatty acid synthesis and may therefore play a role in governing the total rate of fatty acid production. Possesses both acetoacetyl-ACP synthase and acetyl transacylase activities. Its substrate specificity determines the biosynthesis of branched-chain and/or straight-chain of fatty acids.</text>
</comment>
<name>A0A7X9YI92_9ACTN</name>
<dbReference type="Gene3D" id="3.40.47.10">
    <property type="match status" value="1"/>
</dbReference>
<dbReference type="GO" id="GO:0004315">
    <property type="term" value="F:3-oxoacyl-[acyl-carrier-protein] synthase activity"/>
    <property type="evidence" value="ECO:0007669"/>
    <property type="project" value="InterPro"/>
</dbReference>
<keyword evidence="6 9" id="KW-0275">Fatty acid biosynthesis</keyword>
<evidence type="ECO:0000256" key="6">
    <source>
        <dbReference type="ARBA" id="ARBA00023160"/>
    </source>
</evidence>
<dbReference type="AlphaFoldDB" id="A0A7X9YI92"/>
<evidence type="ECO:0000256" key="7">
    <source>
        <dbReference type="ARBA" id="ARBA00023268"/>
    </source>
</evidence>
<feature type="domain" description="Beta-ketoacyl-[acyl-carrier-protein] synthase III C-terminal" evidence="10">
    <location>
        <begin position="228"/>
        <end position="316"/>
    </location>
</feature>
<keyword evidence="9" id="KW-0963">Cytoplasm</keyword>
<dbReference type="PANTHER" id="PTHR43091">
    <property type="entry name" value="3-OXOACYL-[ACYL-CARRIER-PROTEIN] SYNTHASE"/>
    <property type="match status" value="1"/>
</dbReference>
<comment type="caution">
    <text evidence="12">The sequence shown here is derived from an EMBL/GenBank/DDBJ whole genome shotgun (WGS) entry which is preliminary data.</text>
</comment>
<dbReference type="InterPro" id="IPR013751">
    <property type="entry name" value="ACP_syn_III_N"/>
</dbReference>
<comment type="subcellular location">
    <subcellularLocation>
        <location evidence="9">Cytoplasm</location>
    </subcellularLocation>
</comment>
<feature type="active site" evidence="9">
    <location>
        <position position="114"/>
    </location>
</feature>
<comment type="domain">
    <text evidence="9">The last Arg residue of the ACP-binding site is essential for the weak association between ACP/AcpP and FabH.</text>
</comment>
<feature type="region of interest" description="ACP-binding" evidence="9">
    <location>
        <begin position="245"/>
        <end position="249"/>
    </location>
</feature>
<evidence type="ECO:0000313" key="12">
    <source>
        <dbReference type="EMBL" id="NMF54796.1"/>
    </source>
</evidence>
<keyword evidence="8 9" id="KW-0012">Acyltransferase</keyword>
<organism evidence="12 13">
    <name type="scientific">Collinsella acetigenes</name>
    <dbReference type="NCBI Taxonomy" id="2713419"/>
    <lineage>
        <taxon>Bacteria</taxon>
        <taxon>Bacillati</taxon>
        <taxon>Actinomycetota</taxon>
        <taxon>Coriobacteriia</taxon>
        <taxon>Coriobacteriales</taxon>
        <taxon>Coriobacteriaceae</taxon>
        <taxon>Collinsella</taxon>
    </lineage>
</organism>
<dbReference type="RefSeq" id="WP_169276589.1">
    <property type="nucleotide sequence ID" value="NZ_JABBCP010000001.1"/>
</dbReference>
<comment type="subunit">
    <text evidence="9">Homodimer.</text>
</comment>
<accession>A0A7X9YI92</accession>
<dbReference type="Pfam" id="PF08541">
    <property type="entry name" value="ACP_syn_III_C"/>
    <property type="match status" value="1"/>
</dbReference>
<dbReference type="GO" id="GO:0006633">
    <property type="term" value="P:fatty acid biosynthetic process"/>
    <property type="evidence" value="ECO:0007669"/>
    <property type="project" value="UniProtKB-UniRule"/>
</dbReference>
<keyword evidence="2 9" id="KW-0444">Lipid biosynthesis</keyword>
<evidence type="ECO:0000256" key="5">
    <source>
        <dbReference type="ARBA" id="ARBA00023098"/>
    </source>
</evidence>
<evidence type="ECO:0000313" key="13">
    <source>
        <dbReference type="Proteomes" id="UP000546970"/>
    </source>
</evidence>
<evidence type="ECO:0000256" key="8">
    <source>
        <dbReference type="ARBA" id="ARBA00023315"/>
    </source>
</evidence>
<dbReference type="NCBIfam" id="TIGR00747">
    <property type="entry name" value="fabH"/>
    <property type="match status" value="1"/>
</dbReference>
<proteinExistence type="inferred from homology"/>
<evidence type="ECO:0000256" key="1">
    <source>
        <dbReference type="ARBA" id="ARBA00008642"/>
    </source>
</evidence>
<reference evidence="12 13" key="1">
    <citation type="submission" date="2020-04" db="EMBL/GenBank/DDBJ databases">
        <title>Collinsella sp. KGMB02528 nov., an anaerobic actinobacterium isolated from human feces.</title>
        <authorList>
            <person name="Han K.-I."/>
            <person name="Eom M.K."/>
            <person name="Kim J.-S."/>
            <person name="Lee K.C."/>
            <person name="Suh M.K."/>
            <person name="Park S.-H."/>
            <person name="Lee J.H."/>
            <person name="Kang S.W."/>
            <person name="Park J.-E."/>
            <person name="Oh B.S."/>
            <person name="Yu S.Y."/>
            <person name="Choi S.-H."/>
            <person name="Lee D.H."/>
            <person name="Yoon H."/>
            <person name="Kim B.-Y."/>
            <person name="Lee J.H."/>
            <person name="Lee J.-S."/>
        </authorList>
    </citation>
    <scope>NUCLEOTIDE SEQUENCE [LARGE SCALE GENOMIC DNA]</scope>
    <source>
        <strain evidence="12 13">KGMB02528</strain>
    </source>
</reference>
<evidence type="ECO:0000259" key="11">
    <source>
        <dbReference type="Pfam" id="PF08545"/>
    </source>
</evidence>
<protein>
    <recommendedName>
        <fullName evidence="9">Beta-ketoacyl-[acyl-carrier-protein] synthase III</fullName>
        <shortName evidence="9">Beta-ketoacyl-ACP synthase III</shortName>
        <shortName evidence="9">KAS III</shortName>
        <ecNumber evidence="9">2.3.1.180</ecNumber>
    </recommendedName>
    <alternativeName>
        <fullName evidence="9">3-oxoacyl-[acyl-carrier-protein] synthase 3</fullName>
    </alternativeName>
    <alternativeName>
        <fullName evidence="9">3-oxoacyl-[acyl-carrier-protein] synthase III</fullName>
    </alternativeName>
</protein>
<feature type="active site" evidence="9">
    <location>
        <position position="244"/>
    </location>
</feature>
<dbReference type="InterPro" id="IPR013747">
    <property type="entry name" value="ACP_syn_III_C"/>
</dbReference>
<keyword evidence="7 9" id="KW-0511">Multifunctional enzyme</keyword>